<organism evidence="9 10">
    <name type="scientific">Pseudonocardia oroxyli</name>
    <dbReference type="NCBI Taxonomy" id="366584"/>
    <lineage>
        <taxon>Bacteria</taxon>
        <taxon>Bacillati</taxon>
        <taxon>Actinomycetota</taxon>
        <taxon>Actinomycetes</taxon>
        <taxon>Pseudonocardiales</taxon>
        <taxon>Pseudonocardiaceae</taxon>
        <taxon>Pseudonocardia</taxon>
    </lineage>
</organism>
<feature type="domain" description="ABC transmembrane type-1" evidence="8">
    <location>
        <begin position="123"/>
        <end position="340"/>
    </location>
</feature>
<dbReference type="InterPro" id="IPR000515">
    <property type="entry name" value="MetI-like"/>
</dbReference>
<gene>
    <name evidence="9" type="ORF">SAMN05216377_111169</name>
</gene>
<evidence type="ECO:0000256" key="4">
    <source>
        <dbReference type="ARBA" id="ARBA00022692"/>
    </source>
</evidence>
<feature type="transmembrane region" description="Helical" evidence="7">
    <location>
        <begin position="150"/>
        <end position="170"/>
    </location>
</feature>
<dbReference type="AlphaFoldDB" id="A0A1G7TY34"/>
<evidence type="ECO:0000313" key="10">
    <source>
        <dbReference type="Proteomes" id="UP000198967"/>
    </source>
</evidence>
<name>A0A1G7TY34_PSEOR</name>
<dbReference type="RefSeq" id="WP_093086152.1">
    <property type="nucleotide sequence ID" value="NZ_FNBE01000011.1"/>
</dbReference>
<accession>A0A1G7TY34</accession>
<keyword evidence="2" id="KW-0813">Transport</keyword>
<dbReference type="GO" id="GO:0055085">
    <property type="term" value="P:transmembrane transport"/>
    <property type="evidence" value="ECO:0007669"/>
    <property type="project" value="InterPro"/>
</dbReference>
<comment type="subcellular location">
    <subcellularLocation>
        <location evidence="1">Cell membrane</location>
        <topology evidence="1">Multi-pass membrane protein</topology>
    </subcellularLocation>
</comment>
<feature type="transmembrane region" description="Helical" evidence="7">
    <location>
        <begin position="268"/>
        <end position="289"/>
    </location>
</feature>
<keyword evidence="5 7" id="KW-1133">Transmembrane helix</keyword>
<evidence type="ECO:0000256" key="7">
    <source>
        <dbReference type="SAM" id="Phobius"/>
    </source>
</evidence>
<dbReference type="PANTHER" id="PTHR43163:SF6">
    <property type="entry name" value="DIPEPTIDE TRANSPORT SYSTEM PERMEASE PROTEIN DPPB-RELATED"/>
    <property type="match status" value="1"/>
</dbReference>
<dbReference type="PANTHER" id="PTHR43163">
    <property type="entry name" value="DIPEPTIDE TRANSPORT SYSTEM PERMEASE PROTEIN DPPB-RELATED"/>
    <property type="match status" value="1"/>
</dbReference>
<dbReference type="GO" id="GO:0005886">
    <property type="term" value="C:plasma membrane"/>
    <property type="evidence" value="ECO:0007669"/>
    <property type="project" value="UniProtKB-SubCell"/>
</dbReference>
<feature type="transmembrane region" description="Helical" evidence="7">
    <location>
        <begin position="12"/>
        <end position="33"/>
    </location>
</feature>
<dbReference type="Proteomes" id="UP000198967">
    <property type="component" value="Unassembled WGS sequence"/>
</dbReference>
<dbReference type="EMBL" id="FNBE01000011">
    <property type="protein sequence ID" value="SDG39954.1"/>
    <property type="molecule type" value="Genomic_DNA"/>
</dbReference>
<evidence type="ECO:0000256" key="2">
    <source>
        <dbReference type="ARBA" id="ARBA00022448"/>
    </source>
</evidence>
<keyword evidence="6 7" id="KW-0472">Membrane</keyword>
<evidence type="ECO:0000256" key="6">
    <source>
        <dbReference type="ARBA" id="ARBA00023136"/>
    </source>
</evidence>
<evidence type="ECO:0000313" key="9">
    <source>
        <dbReference type="EMBL" id="SDG39954.1"/>
    </source>
</evidence>
<evidence type="ECO:0000256" key="5">
    <source>
        <dbReference type="ARBA" id="ARBA00022989"/>
    </source>
</evidence>
<keyword evidence="4 7" id="KW-0812">Transmembrane</keyword>
<dbReference type="OrthoDB" id="4695618at2"/>
<keyword evidence="3" id="KW-1003">Cell membrane</keyword>
<feature type="transmembrane region" description="Helical" evidence="7">
    <location>
        <begin position="109"/>
        <end position="129"/>
    </location>
</feature>
<protein>
    <submittedName>
        <fullName evidence="9">Peptide/nickel transport system permease protein</fullName>
    </submittedName>
</protein>
<dbReference type="Pfam" id="PF00528">
    <property type="entry name" value="BPD_transp_1"/>
    <property type="match status" value="1"/>
</dbReference>
<evidence type="ECO:0000256" key="1">
    <source>
        <dbReference type="ARBA" id="ARBA00004651"/>
    </source>
</evidence>
<proteinExistence type="predicted"/>
<evidence type="ECO:0000259" key="8">
    <source>
        <dbReference type="Pfam" id="PF00528"/>
    </source>
</evidence>
<evidence type="ECO:0000256" key="3">
    <source>
        <dbReference type="ARBA" id="ARBA00022475"/>
    </source>
</evidence>
<sequence>MSSFLARHRWWITRTLVLPLHIAVFASVAFFLVRLVPGDPVMARIDASGGFTQEDYDRAAEQMGLAGSVWSQFGRFWSQLVTGNLGTSPVTGRPVWEEVMSRLPSTVELVTLGLLGCVALALVLAAITVSTRSPRLHAVLRGYGKLAGSVPDFAVAILGLVLFFVVLQVIPAPLGRVDPRMTLPDVTGFPLLDSVITGDWAVFAAITARYALPLAVLVLVHTPSLWRQLSLGLSEQVTASPTLFKVASGATRTSIHLSVLRRASASSVVMLGAMFGGLIGGVVVIEQLFGFGGVAQFAIGSVEQLDFVGLQGFLVVIAGLCLLVFFLVDLVNMILDPRRRPGVRVDG</sequence>
<feature type="transmembrane region" description="Helical" evidence="7">
    <location>
        <begin position="309"/>
        <end position="331"/>
    </location>
</feature>
<dbReference type="STRING" id="366584.SAMN05216377_111169"/>
<reference evidence="9 10" key="1">
    <citation type="submission" date="2016-10" db="EMBL/GenBank/DDBJ databases">
        <authorList>
            <person name="de Groot N.N."/>
        </authorList>
    </citation>
    <scope>NUCLEOTIDE SEQUENCE [LARGE SCALE GENOMIC DNA]</scope>
    <source>
        <strain evidence="9 10">CGMCC 4.3143</strain>
    </source>
</reference>
<keyword evidence="10" id="KW-1185">Reference proteome</keyword>